<evidence type="ECO:0000256" key="1">
    <source>
        <dbReference type="SAM" id="SignalP"/>
    </source>
</evidence>
<dbReference type="PROSITE" id="PS50240">
    <property type="entry name" value="TRYPSIN_DOM"/>
    <property type="match status" value="1"/>
</dbReference>
<dbReference type="AlphaFoldDB" id="A0A0P4VX29"/>
<dbReference type="Gene3D" id="2.40.10.10">
    <property type="entry name" value="Trypsin-like serine proteases"/>
    <property type="match status" value="1"/>
</dbReference>
<dbReference type="SMART" id="SM00020">
    <property type="entry name" value="Tryp_SPc"/>
    <property type="match status" value="1"/>
</dbReference>
<feature type="signal peptide" evidence="1">
    <location>
        <begin position="1"/>
        <end position="27"/>
    </location>
</feature>
<keyword evidence="1" id="KW-0732">Signal</keyword>
<dbReference type="InterPro" id="IPR009003">
    <property type="entry name" value="Peptidase_S1_PA"/>
</dbReference>
<proteinExistence type="predicted"/>
<dbReference type="InterPro" id="IPR051333">
    <property type="entry name" value="CLIP_Serine_Protease"/>
</dbReference>
<dbReference type="Pfam" id="PF00089">
    <property type="entry name" value="Trypsin"/>
    <property type="match status" value="1"/>
</dbReference>
<accession>A0A0P4VX29</accession>
<sequence>MEGGHGFGGRAAYQMLLTLMLTSAVTGHTYTLRRGDEPFVYKNIASRYPHMFTFEARMVGTTTSGDEMKMLLGMCKEDHQVVMTKQPVTSTVAITQNNADNHVVNTIENMVEVMKMEEDMSNSKKKMLPTLKKMVDSVSSTMKLKTRMSPQTSNQTLINLQQTVLEFLAISGIEALLPLDCGKNPKSPMDPVPSTGSYPWVAALGSSEDGRFHYRCIGVLITEHHILTDADCVTSPNVNLVMMNVTDAPGPGAVFNYVAGRRVHPAIKSSEDLLSGNNIGILELALPYEFNDDIQPLCLAGQFEEPDPNERSEVTIIGYQVTDTPTGRMAGLYNWPKSRTLGSAFCYVALKSLKEENPGIKTTLEDILTKKHLCVDRNFDLVGKSVILRVDEDTGRVRMVGLGGVANAAKTNPIAYTLVQPHRFWIELVLKKFQDNTTPQRPASPSPDSVMS</sequence>
<dbReference type="GO" id="GO:0004252">
    <property type="term" value="F:serine-type endopeptidase activity"/>
    <property type="evidence" value="ECO:0007669"/>
    <property type="project" value="InterPro"/>
</dbReference>
<feature type="domain" description="Peptidase S1" evidence="2">
    <location>
        <begin position="169"/>
        <end position="431"/>
    </location>
</feature>
<dbReference type="PANTHER" id="PTHR24260">
    <property type="match status" value="1"/>
</dbReference>
<dbReference type="SUPFAM" id="SSF50494">
    <property type="entry name" value="Trypsin-like serine proteases"/>
    <property type="match status" value="1"/>
</dbReference>
<evidence type="ECO:0000313" key="3">
    <source>
        <dbReference type="EMBL" id="JAI57444.1"/>
    </source>
</evidence>
<protein>
    <recommendedName>
        <fullName evidence="2">Peptidase S1 domain-containing protein</fullName>
    </recommendedName>
</protein>
<dbReference type="InterPro" id="IPR001254">
    <property type="entry name" value="Trypsin_dom"/>
</dbReference>
<name>A0A0P4VX29_SCYOL</name>
<dbReference type="InterPro" id="IPR043504">
    <property type="entry name" value="Peptidase_S1_PA_chymotrypsin"/>
</dbReference>
<evidence type="ECO:0000259" key="2">
    <source>
        <dbReference type="PROSITE" id="PS50240"/>
    </source>
</evidence>
<organism evidence="3">
    <name type="scientific">Scylla olivacea</name>
    <name type="common">Orange mud crab</name>
    <name type="synonym">Cancer olivacea</name>
    <dbReference type="NCBI Taxonomy" id="85551"/>
    <lineage>
        <taxon>Eukaryota</taxon>
        <taxon>Metazoa</taxon>
        <taxon>Ecdysozoa</taxon>
        <taxon>Arthropoda</taxon>
        <taxon>Crustacea</taxon>
        <taxon>Multicrustacea</taxon>
        <taxon>Malacostraca</taxon>
        <taxon>Eumalacostraca</taxon>
        <taxon>Eucarida</taxon>
        <taxon>Decapoda</taxon>
        <taxon>Pleocyemata</taxon>
        <taxon>Brachyura</taxon>
        <taxon>Eubrachyura</taxon>
        <taxon>Portunoidea</taxon>
        <taxon>Portunidae</taxon>
        <taxon>Portuninae</taxon>
        <taxon>Scylla</taxon>
    </lineage>
</organism>
<feature type="chain" id="PRO_5006070106" description="Peptidase S1 domain-containing protein" evidence="1">
    <location>
        <begin position="28"/>
        <end position="452"/>
    </location>
</feature>
<dbReference type="GO" id="GO:0006508">
    <property type="term" value="P:proteolysis"/>
    <property type="evidence" value="ECO:0007669"/>
    <property type="project" value="InterPro"/>
</dbReference>
<dbReference type="PANTHER" id="PTHR24260:SF132">
    <property type="entry name" value="PEPTIDASE S1 DOMAIN-CONTAINING PROTEIN"/>
    <property type="match status" value="1"/>
</dbReference>
<reference evidence="3" key="1">
    <citation type="submission" date="2015-09" db="EMBL/GenBank/DDBJ databases">
        <title>Scylla olivacea transcriptome.</title>
        <authorList>
            <person name="Ikhwanuddin M."/>
        </authorList>
    </citation>
    <scope>NUCLEOTIDE SEQUENCE</scope>
</reference>
<dbReference type="EMBL" id="GDRN01107280">
    <property type="protein sequence ID" value="JAI57444.1"/>
    <property type="molecule type" value="Transcribed_RNA"/>
</dbReference>